<sequence length="49" mass="5446">MDRNEVRRPVVFSSEHVSGRDVDGRSLMPMLIIGLVLIAIGYAAIMIFV</sequence>
<comment type="caution">
    <text evidence="2">The sequence shown here is derived from an EMBL/GenBank/DDBJ whole genome shotgun (WGS) entry which is preliminary data.</text>
</comment>
<dbReference type="EMBL" id="JBHRTG010000019">
    <property type="protein sequence ID" value="MFC3166422.1"/>
    <property type="molecule type" value="Genomic_DNA"/>
</dbReference>
<dbReference type="RefSeq" id="WP_162699120.1">
    <property type="nucleotide sequence ID" value="NZ_CP059897.1"/>
</dbReference>
<reference evidence="3" key="1">
    <citation type="journal article" date="2019" name="Int. J. Syst. Evol. Microbiol.">
        <title>The Global Catalogue of Microorganisms (GCM) 10K type strain sequencing project: providing services to taxonomists for standard genome sequencing and annotation.</title>
        <authorList>
            <consortium name="The Broad Institute Genomics Platform"/>
            <consortium name="The Broad Institute Genome Sequencing Center for Infectious Disease"/>
            <person name="Wu L."/>
            <person name="Ma J."/>
        </authorList>
    </citation>
    <scope>NUCLEOTIDE SEQUENCE [LARGE SCALE GENOMIC DNA]</scope>
    <source>
        <strain evidence="3">KCTC 52231</strain>
    </source>
</reference>
<keyword evidence="3" id="KW-1185">Reference proteome</keyword>
<evidence type="ECO:0000313" key="2">
    <source>
        <dbReference type="EMBL" id="MFC3166422.1"/>
    </source>
</evidence>
<keyword evidence="1" id="KW-0812">Transmembrane</keyword>
<feature type="transmembrane region" description="Helical" evidence="1">
    <location>
        <begin position="27"/>
        <end position="48"/>
    </location>
</feature>
<gene>
    <name evidence="2" type="ORF">ACFOHV_24390</name>
</gene>
<proteinExistence type="predicted"/>
<organism evidence="2 3">
    <name type="scientific">Ciceribacter thiooxidans</name>
    <dbReference type="NCBI Taxonomy" id="1969821"/>
    <lineage>
        <taxon>Bacteria</taxon>
        <taxon>Pseudomonadati</taxon>
        <taxon>Pseudomonadota</taxon>
        <taxon>Alphaproteobacteria</taxon>
        <taxon>Hyphomicrobiales</taxon>
        <taxon>Rhizobiaceae</taxon>
        <taxon>Ciceribacter</taxon>
    </lineage>
</organism>
<evidence type="ECO:0000313" key="3">
    <source>
        <dbReference type="Proteomes" id="UP001595647"/>
    </source>
</evidence>
<dbReference type="Proteomes" id="UP001595647">
    <property type="component" value="Unassembled WGS sequence"/>
</dbReference>
<keyword evidence="1" id="KW-1133">Transmembrane helix</keyword>
<accession>A0ABV7I6Y5</accession>
<protein>
    <submittedName>
        <fullName evidence="2">Uncharacterized protein</fullName>
    </submittedName>
</protein>
<name>A0ABV7I6Y5_9HYPH</name>
<keyword evidence="1" id="KW-0472">Membrane</keyword>
<evidence type="ECO:0000256" key="1">
    <source>
        <dbReference type="SAM" id="Phobius"/>
    </source>
</evidence>